<comment type="caution">
    <text evidence="2">The sequence shown here is derived from an EMBL/GenBank/DDBJ whole genome shotgun (WGS) entry which is preliminary data.</text>
</comment>
<accession>A0A2M6ZIN1</accession>
<feature type="transmembrane region" description="Helical" evidence="1">
    <location>
        <begin position="76"/>
        <end position="97"/>
    </location>
</feature>
<evidence type="ECO:0000256" key="1">
    <source>
        <dbReference type="SAM" id="Phobius"/>
    </source>
</evidence>
<sequence length="98" mass="11273">PGTQFYNTVREIGGLSGIYKAAEKKFLDFYKWGMGFLKGVAYILFYCIDRFVDWLVLGVARLVLLFSWILRRGHIGALPTYLAWCLIGFGIILYVLVR</sequence>
<feature type="non-terminal residue" evidence="2">
    <location>
        <position position="1"/>
    </location>
</feature>
<keyword evidence="1" id="KW-0812">Transmembrane</keyword>
<proteinExistence type="predicted"/>
<dbReference type="Proteomes" id="UP000229227">
    <property type="component" value="Unassembled WGS sequence"/>
</dbReference>
<organism evidence="2 3">
    <name type="scientific">Candidatus Desantisbacteria bacterium CG07_land_8_20_14_0_80_39_15</name>
    <dbReference type="NCBI Taxonomy" id="1974549"/>
    <lineage>
        <taxon>Bacteria</taxon>
        <taxon>Candidatus Desantisiibacteriota</taxon>
    </lineage>
</organism>
<evidence type="ECO:0000313" key="2">
    <source>
        <dbReference type="EMBL" id="PIU52243.1"/>
    </source>
</evidence>
<reference evidence="3" key="1">
    <citation type="submission" date="2017-09" db="EMBL/GenBank/DDBJ databases">
        <title>Depth-based differentiation of microbial function through sediment-hosted aquifers and enrichment of novel symbionts in the deep terrestrial subsurface.</title>
        <authorList>
            <person name="Probst A.J."/>
            <person name="Ladd B."/>
            <person name="Jarett J.K."/>
            <person name="Geller-Mcgrath D.E."/>
            <person name="Sieber C.M.K."/>
            <person name="Emerson J.B."/>
            <person name="Anantharaman K."/>
            <person name="Thomas B.C."/>
            <person name="Malmstrom R."/>
            <person name="Stieglmeier M."/>
            <person name="Klingl A."/>
            <person name="Woyke T."/>
            <person name="Ryan C.M."/>
            <person name="Banfield J.F."/>
        </authorList>
    </citation>
    <scope>NUCLEOTIDE SEQUENCE [LARGE SCALE GENOMIC DNA]</scope>
</reference>
<gene>
    <name evidence="2" type="ORF">COS91_00300</name>
</gene>
<dbReference type="Gene3D" id="1.20.5.2700">
    <property type="match status" value="1"/>
</dbReference>
<dbReference type="AlphaFoldDB" id="A0A2M6ZIN1"/>
<name>A0A2M6ZIN1_9BACT</name>
<dbReference type="EMBL" id="PEWN01000003">
    <property type="protein sequence ID" value="PIU52243.1"/>
    <property type="molecule type" value="Genomic_DNA"/>
</dbReference>
<keyword evidence="1" id="KW-0472">Membrane</keyword>
<feature type="transmembrane region" description="Helical" evidence="1">
    <location>
        <begin position="54"/>
        <end position="70"/>
    </location>
</feature>
<evidence type="ECO:0000313" key="3">
    <source>
        <dbReference type="Proteomes" id="UP000229227"/>
    </source>
</evidence>
<protein>
    <submittedName>
        <fullName evidence="2">Uncharacterized protein</fullName>
    </submittedName>
</protein>
<keyword evidence="1" id="KW-1133">Transmembrane helix</keyword>